<organism evidence="1">
    <name type="scientific">marine sediment metagenome</name>
    <dbReference type="NCBI Taxonomy" id="412755"/>
    <lineage>
        <taxon>unclassified sequences</taxon>
        <taxon>metagenomes</taxon>
        <taxon>ecological metagenomes</taxon>
    </lineage>
</organism>
<dbReference type="InterPro" id="IPR036388">
    <property type="entry name" value="WH-like_DNA-bd_sf"/>
</dbReference>
<comment type="caution">
    <text evidence="1">The sequence shown here is derived from an EMBL/GenBank/DDBJ whole genome shotgun (WGS) entry which is preliminary data.</text>
</comment>
<evidence type="ECO:0000313" key="1">
    <source>
        <dbReference type="EMBL" id="GAF88011.1"/>
    </source>
</evidence>
<dbReference type="AlphaFoldDB" id="X0TL85"/>
<dbReference type="PANTHER" id="PTHR18964:SF149">
    <property type="entry name" value="BIFUNCTIONAL UDP-N-ACETYLGLUCOSAMINE 2-EPIMERASE_N-ACETYLMANNOSAMINE KINASE"/>
    <property type="match status" value="1"/>
</dbReference>
<dbReference type="Gene3D" id="3.30.420.40">
    <property type="match status" value="1"/>
</dbReference>
<gene>
    <name evidence="1" type="ORF">S01H1_27187</name>
</gene>
<name>X0TL85_9ZZZZ</name>
<dbReference type="PANTHER" id="PTHR18964">
    <property type="entry name" value="ROK (REPRESSOR, ORF, KINASE) FAMILY"/>
    <property type="match status" value="1"/>
</dbReference>
<dbReference type="InterPro" id="IPR000600">
    <property type="entry name" value="ROK"/>
</dbReference>
<dbReference type="SUPFAM" id="SSF46785">
    <property type="entry name" value="Winged helix' DNA-binding domain"/>
    <property type="match status" value="1"/>
</dbReference>
<dbReference type="Gene3D" id="1.10.10.10">
    <property type="entry name" value="Winged helix-like DNA-binding domain superfamily/Winged helix DNA-binding domain"/>
    <property type="match status" value="1"/>
</dbReference>
<protein>
    <recommendedName>
        <fullName evidence="2">HTH marR-type domain-containing protein</fullName>
    </recommendedName>
</protein>
<reference evidence="1" key="1">
    <citation type="journal article" date="2014" name="Front. Microbiol.">
        <title>High frequency of phylogenetically diverse reductive dehalogenase-homologous genes in deep subseafloor sedimentary metagenomes.</title>
        <authorList>
            <person name="Kawai M."/>
            <person name="Futagami T."/>
            <person name="Toyoda A."/>
            <person name="Takaki Y."/>
            <person name="Nishi S."/>
            <person name="Hori S."/>
            <person name="Arai W."/>
            <person name="Tsubouchi T."/>
            <person name="Morono Y."/>
            <person name="Uchiyama I."/>
            <person name="Ito T."/>
            <person name="Fujiyama A."/>
            <person name="Inagaki F."/>
            <person name="Takami H."/>
        </authorList>
    </citation>
    <scope>NUCLEOTIDE SEQUENCE</scope>
    <source>
        <strain evidence="1">Expedition CK06-06</strain>
    </source>
</reference>
<dbReference type="SUPFAM" id="SSF53067">
    <property type="entry name" value="Actin-like ATPase domain"/>
    <property type="match status" value="1"/>
</dbReference>
<proteinExistence type="predicted"/>
<evidence type="ECO:0008006" key="2">
    <source>
        <dbReference type="Google" id="ProtNLM"/>
    </source>
</evidence>
<dbReference type="InterPro" id="IPR036390">
    <property type="entry name" value="WH_DNA-bd_sf"/>
</dbReference>
<sequence length="194" mass="21437">MAVKKEHTFTYKDISDRKRKNLAILDCVRRKGPLSRTDISRETGINIVSVSNYVMNYIKKGLVLEWGLDTSTGGRRPELIKLNLESAYVAGLDIGSEKLIAVIADLGLKIKSKVVAPRPEGSMDKVMEAATAVLEKTIKEFKRPISDIKLIGVGASGIVDIYSGTIRDTNPTRGMTKTNLFNLARLLENKFNVV</sequence>
<dbReference type="InterPro" id="IPR043129">
    <property type="entry name" value="ATPase_NBD"/>
</dbReference>
<feature type="non-terminal residue" evidence="1">
    <location>
        <position position="194"/>
    </location>
</feature>
<dbReference type="EMBL" id="BARS01016533">
    <property type="protein sequence ID" value="GAF88011.1"/>
    <property type="molecule type" value="Genomic_DNA"/>
</dbReference>
<dbReference type="CDD" id="cd23763">
    <property type="entry name" value="ASKHA_ATPase_ROK"/>
    <property type="match status" value="1"/>
</dbReference>
<accession>X0TL85</accession>